<dbReference type="PANTHER" id="PTHR35176">
    <property type="entry name" value="HEME OXYGENASE HI_0854-RELATED"/>
    <property type="match status" value="1"/>
</dbReference>
<dbReference type="AlphaFoldDB" id="A0A7U9TGY1"/>
<evidence type="ECO:0000256" key="1">
    <source>
        <dbReference type="ARBA" id="ARBA00023002"/>
    </source>
</evidence>
<dbReference type="InterPro" id="IPR052019">
    <property type="entry name" value="F420H2_bilvrd_red/Heme_oxyg"/>
</dbReference>
<keyword evidence="1" id="KW-0560">Oxidoreductase</keyword>
<dbReference type="KEGG" id="manr:MPAN_012100"/>
<evidence type="ECO:0000313" key="3">
    <source>
        <dbReference type="EMBL" id="BCR36317.1"/>
    </source>
</evidence>
<feature type="domain" description="Pyridoxamine 5'-phosphate oxidase N-terminal" evidence="2">
    <location>
        <begin position="9"/>
        <end position="87"/>
    </location>
</feature>
<dbReference type="PANTHER" id="PTHR35176:SF6">
    <property type="entry name" value="HEME OXYGENASE HI_0854-RELATED"/>
    <property type="match status" value="1"/>
</dbReference>
<evidence type="ECO:0000313" key="4">
    <source>
        <dbReference type="Proteomes" id="UP000620133"/>
    </source>
</evidence>
<dbReference type="InterPro" id="IPR014419">
    <property type="entry name" value="HutZ"/>
</dbReference>
<dbReference type="SUPFAM" id="SSF50475">
    <property type="entry name" value="FMN-binding split barrel"/>
    <property type="match status" value="1"/>
</dbReference>
<evidence type="ECO:0000259" key="2">
    <source>
        <dbReference type="Pfam" id="PF01243"/>
    </source>
</evidence>
<name>A0A7U9TGY1_9MOLU</name>
<dbReference type="InterPro" id="IPR011576">
    <property type="entry name" value="Pyridox_Oxase_N"/>
</dbReference>
<dbReference type="RefSeq" id="WP_176238865.1">
    <property type="nucleotide sequence ID" value="NZ_AP024412.1"/>
</dbReference>
<gene>
    <name evidence="3" type="ORF">MPAN_012100</name>
</gene>
<dbReference type="Gene3D" id="2.30.110.10">
    <property type="entry name" value="Electron Transport, Fmn-binding Protein, Chain A"/>
    <property type="match status" value="1"/>
</dbReference>
<dbReference type="Pfam" id="PF01243">
    <property type="entry name" value="PNPOx_N"/>
    <property type="match status" value="1"/>
</dbReference>
<dbReference type="GO" id="GO:0070967">
    <property type="term" value="F:coenzyme F420 binding"/>
    <property type="evidence" value="ECO:0007669"/>
    <property type="project" value="TreeGrafter"/>
</dbReference>
<sequence length="163" mass="18910">MKNSIEKVQDQLNSFTSNFLSVVISTITNEQKPYTSYAPYVFYDNHYYFLISMIAKHYDNLSLNQNASIMFIQDEAQTPNIFFRKRLSYAVSTILDIKDDMVKGEFVKRFGDMATMLFKMDFLIVKCNIENGRFVIGPGQAYNIDCQRQIINQATNPKGHNKK</sequence>
<dbReference type="PIRSF" id="PIRSF004633">
    <property type="entry name" value="UCP_PLP_oxd"/>
    <property type="match status" value="1"/>
</dbReference>
<accession>A0A7U9TGY1</accession>
<protein>
    <submittedName>
        <fullName evidence="3">Heme utilization protein HutZ</fullName>
    </submittedName>
</protein>
<keyword evidence="4" id="KW-1185">Reference proteome</keyword>
<dbReference type="GO" id="GO:0005829">
    <property type="term" value="C:cytosol"/>
    <property type="evidence" value="ECO:0007669"/>
    <property type="project" value="TreeGrafter"/>
</dbReference>
<dbReference type="Proteomes" id="UP000620133">
    <property type="component" value="Chromosome"/>
</dbReference>
<dbReference type="EMBL" id="AP024412">
    <property type="protein sequence ID" value="BCR36317.1"/>
    <property type="molecule type" value="Genomic_DNA"/>
</dbReference>
<proteinExistence type="predicted"/>
<organism evidence="3 4">
    <name type="scientific">Mariniplasma anaerobium</name>
    <dbReference type="NCBI Taxonomy" id="2735436"/>
    <lineage>
        <taxon>Bacteria</taxon>
        <taxon>Bacillati</taxon>
        <taxon>Mycoplasmatota</taxon>
        <taxon>Mollicutes</taxon>
        <taxon>Acholeplasmatales</taxon>
        <taxon>Acholeplasmataceae</taxon>
        <taxon>Mariniplasma</taxon>
    </lineage>
</organism>
<dbReference type="InterPro" id="IPR012349">
    <property type="entry name" value="Split_barrel_FMN-bd"/>
</dbReference>
<dbReference type="GO" id="GO:0016627">
    <property type="term" value="F:oxidoreductase activity, acting on the CH-CH group of donors"/>
    <property type="evidence" value="ECO:0007669"/>
    <property type="project" value="TreeGrafter"/>
</dbReference>
<reference evidence="3" key="1">
    <citation type="submission" date="2021-01" db="EMBL/GenBank/DDBJ databases">
        <title>Draft genome sequence of Acholeplasmataceae bacterium strain Mahy22.</title>
        <authorList>
            <person name="Watanabe M."/>
            <person name="Kojima H."/>
            <person name="Fukui M."/>
        </authorList>
    </citation>
    <scope>NUCLEOTIDE SEQUENCE</scope>
    <source>
        <strain evidence="3">Mahy22</strain>
    </source>
</reference>